<gene>
    <name evidence="1" type="ORF">M9H77_11399</name>
</gene>
<proteinExistence type="predicted"/>
<name>A0ACC0BEH9_CATRO</name>
<keyword evidence="2" id="KW-1185">Reference proteome</keyword>
<accession>A0ACC0BEH9</accession>
<sequence length="113" mass="12534">MPATNGVPPGWSVVAILAHASADRPLCVSCCCCLAIPWPEDGRDLPRHPSLLLGPGGVPRSRLLRLNGGLLRLQCLQIMPHQVEDNDPGDERIYLYYYFFLAKFFFSNLALIP</sequence>
<dbReference type="EMBL" id="CM044703">
    <property type="protein sequence ID" value="KAI5671035.1"/>
    <property type="molecule type" value="Genomic_DNA"/>
</dbReference>
<organism evidence="1 2">
    <name type="scientific">Catharanthus roseus</name>
    <name type="common">Madagascar periwinkle</name>
    <name type="synonym">Vinca rosea</name>
    <dbReference type="NCBI Taxonomy" id="4058"/>
    <lineage>
        <taxon>Eukaryota</taxon>
        <taxon>Viridiplantae</taxon>
        <taxon>Streptophyta</taxon>
        <taxon>Embryophyta</taxon>
        <taxon>Tracheophyta</taxon>
        <taxon>Spermatophyta</taxon>
        <taxon>Magnoliopsida</taxon>
        <taxon>eudicotyledons</taxon>
        <taxon>Gunneridae</taxon>
        <taxon>Pentapetalae</taxon>
        <taxon>asterids</taxon>
        <taxon>lamiids</taxon>
        <taxon>Gentianales</taxon>
        <taxon>Apocynaceae</taxon>
        <taxon>Rauvolfioideae</taxon>
        <taxon>Vinceae</taxon>
        <taxon>Catharanthinae</taxon>
        <taxon>Catharanthus</taxon>
    </lineage>
</organism>
<dbReference type="Proteomes" id="UP001060085">
    <property type="component" value="Linkage Group LG03"/>
</dbReference>
<protein>
    <submittedName>
        <fullName evidence="1">Uncharacterized protein</fullName>
    </submittedName>
</protein>
<evidence type="ECO:0000313" key="2">
    <source>
        <dbReference type="Proteomes" id="UP001060085"/>
    </source>
</evidence>
<reference evidence="2" key="1">
    <citation type="journal article" date="2023" name="Nat. Plants">
        <title>Single-cell RNA sequencing provides a high-resolution roadmap for understanding the multicellular compartmentation of specialized metabolism.</title>
        <authorList>
            <person name="Sun S."/>
            <person name="Shen X."/>
            <person name="Li Y."/>
            <person name="Li Y."/>
            <person name="Wang S."/>
            <person name="Li R."/>
            <person name="Zhang H."/>
            <person name="Shen G."/>
            <person name="Guo B."/>
            <person name="Wei J."/>
            <person name="Xu J."/>
            <person name="St-Pierre B."/>
            <person name="Chen S."/>
            <person name="Sun C."/>
        </authorList>
    </citation>
    <scope>NUCLEOTIDE SEQUENCE [LARGE SCALE GENOMIC DNA]</scope>
</reference>
<comment type="caution">
    <text evidence="1">The sequence shown here is derived from an EMBL/GenBank/DDBJ whole genome shotgun (WGS) entry which is preliminary data.</text>
</comment>
<evidence type="ECO:0000313" key="1">
    <source>
        <dbReference type="EMBL" id="KAI5671035.1"/>
    </source>
</evidence>